<organism evidence="3 4">
    <name type="scientific">Chitinophaga pinensis (strain ATCC 43595 / DSM 2588 / LMG 13176 / NBRC 15968 / NCIMB 11800 / UQM 2034)</name>
    <dbReference type="NCBI Taxonomy" id="485918"/>
    <lineage>
        <taxon>Bacteria</taxon>
        <taxon>Pseudomonadati</taxon>
        <taxon>Bacteroidota</taxon>
        <taxon>Chitinophagia</taxon>
        <taxon>Chitinophagales</taxon>
        <taxon>Chitinophagaceae</taxon>
        <taxon>Chitinophaga</taxon>
    </lineage>
</organism>
<name>A0A979GWK9_CHIPD</name>
<reference evidence="4" key="1">
    <citation type="submission" date="2009-08" db="EMBL/GenBank/DDBJ databases">
        <title>The complete genome of Chitinophaga pinensis DSM 2588.</title>
        <authorList>
            <consortium name="US DOE Joint Genome Institute (JGI-PGF)"/>
            <person name="Lucas S."/>
            <person name="Copeland A."/>
            <person name="Lapidus A."/>
            <person name="Glavina del Rio T."/>
            <person name="Dalin E."/>
            <person name="Tice H."/>
            <person name="Bruce D."/>
            <person name="Goodwin L."/>
            <person name="Pitluck S."/>
            <person name="Kyrpides N."/>
            <person name="Mavromatis K."/>
            <person name="Ivanova N."/>
            <person name="Mikhailova N."/>
            <person name="Sims D."/>
            <person name="Meinche L."/>
            <person name="Brettin T."/>
            <person name="Detter J.C."/>
            <person name="Han C."/>
            <person name="Larimer F."/>
            <person name="Land M."/>
            <person name="Hauser L."/>
            <person name="Markowitz V."/>
            <person name="Cheng J.-F."/>
            <person name="Hugenholtz P."/>
            <person name="Woyke T."/>
            <person name="Wu D."/>
            <person name="Spring S."/>
            <person name="Klenk H.-P."/>
            <person name="Eisen J.A."/>
        </authorList>
    </citation>
    <scope>NUCLEOTIDE SEQUENCE [LARGE SCALE GENOMIC DNA]</scope>
    <source>
        <strain evidence="4">ATCC 43595 / DSM 2588 / LMG 13176 / NBRC 15968 / NCIMB 11800 / UQM 2034</strain>
    </source>
</reference>
<dbReference type="GO" id="GO:0005829">
    <property type="term" value="C:cytosol"/>
    <property type="evidence" value="ECO:0007669"/>
    <property type="project" value="TreeGrafter"/>
</dbReference>
<evidence type="ECO:0000313" key="4">
    <source>
        <dbReference type="Proteomes" id="UP000002215"/>
    </source>
</evidence>
<dbReference type="Pfam" id="PF06026">
    <property type="entry name" value="Rib_5-P_isom_A"/>
    <property type="match status" value="1"/>
</dbReference>
<dbReference type="RefSeq" id="WP_012792197.1">
    <property type="nucleotide sequence ID" value="NC_013132.1"/>
</dbReference>
<evidence type="ECO:0000256" key="2">
    <source>
        <dbReference type="NCBIfam" id="TIGR00021"/>
    </source>
</evidence>
<dbReference type="NCBIfam" id="TIGR00021">
    <property type="entry name" value="rpiA"/>
    <property type="match status" value="1"/>
</dbReference>
<dbReference type="Gene3D" id="3.40.50.1360">
    <property type="match status" value="1"/>
</dbReference>
<dbReference type="PANTHER" id="PTHR11934">
    <property type="entry name" value="RIBOSE-5-PHOSPHATE ISOMERASE"/>
    <property type="match status" value="1"/>
</dbReference>
<dbReference type="SUPFAM" id="SSF75445">
    <property type="entry name" value="D-ribose-5-phosphate isomerase (RpiA), lid domain"/>
    <property type="match status" value="1"/>
</dbReference>
<protein>
    <recommendedName>
        <fullName evidence="2">Ribose 5-phosphate isomerase A</fullName>
        <ecNumber evidence="2">5.3.1.6</ecNumber>
    </recommendedName>
</protein>
<dbReference type="Gene3D" id="3.30.70.260">
    <property type="match status" value="1"/>
</dbReference>
<dbReference type="GO" id="GO:0004751">
    <property type="term" value="F:ribose-5-phosphate isomerase activity"/>
    <property type="evidence" value="ECO:0007669"/>
    <property type="project" value="UniProtKB-UniRule"/>
</dbReference>
<accession>A0A979GWK9</accession>
<dbReference type="EC" id="5.3.1.6" evidence="2"/>
<sequence>MTDYKLEAAKAAALMISAGQTIGLGGGKTIAYLVEQLAAQPALQASLTVTSSSFDTTALLHEKGFKLVAPAFVGRLDIYFDGCDVFDANLNALKSGGGIHVMEKLLASAADKFVLLGDESKAQPKLDTKYPMVVELLPQALEIVKQAITARYPQTRFVQRMSTGKIGALISDNGNLLADVYFEAFPDLEQLDIQVKMLPGVVGHSLFFQMAQQAVIAGEEGVKYIYPAVNHQVNG</sequence>
<dbReference type="PANTHER" id="PTHR11934:SF0">
    <property type="entry name" value="RIBOSE-5-PHOSPHATE ISOMERASE"/>
    <property type="match status" value="1"/>
</dbReference>
<dbReference type="InterPro" id="IPR037171">
    <property type="entry name" value="NagB/RpiA_transferase-like"/>
</dbReference>
<dbReference type="GO" id="GO:0006014">
    <property type="term" value="P:D-ribose metabolic process"/>
    <property type="evidence" value="ECO:0007669"/>
    <property type="project" value="TreeGrafter"/>
</dbReference>
<reference evidence="3 4" key="2">
    <citation type="journal article" date="2010" name="Stand. Genomic Sci.">
        <title>Complete genome sequence of Chitinophaga pinensis type strain (UQM 2034).</title>
        <authorList>
            <person name="Glavina Del Rio T."/>
            <person name="Abt B."/>
            <person name="Spring S."/>
            <person name="Lapidus A."/>
            <person name="Nolan M."/>
            <person name="Tice H."/>
            <person name="Copeland A."/>
            <person name="Cheng J.F."/>
            <person name="Chen F."/>
            <person name="Bruce D."/>
            <person name="Goodwin L."/>
            <person name="Pitluck S."/>
            <person name="Ivanova N."/>
            <person name="Mavromatis K."/>
            <person name="Mikhailova N."/>
            <person name="Pati A."/>
            <person name="Chen A."/>
            <person name="Palaniappan K."/>
            <person name="Land M."/>
            <person name="Hauser L."/>
            <person name="Chang Y.J."/>
            <person name="Jeffries C.D."/>
            <person name="Chain P."/>
            <person name="Saunders E."/>
            <person name="Detter J.C."/>
            <person name="Brettin T."/>
            <person name="Rohde M."/>
            <person name="Goker M."/>
            <person name="Bristow J."/>
            <person name="Eisen J.A."/>
            <person name="Markowitz V."/>
            <person name="Hugenholtz P."/>
            <person name="Kyrpides N.C."/>
            <person name="Klenk H.P."/>
            <person name="Lucas S."/>
        </authorList>
    </citation>
    <scope>NUCLEOTIDE SEQUENCE [LARGE SCALE GENOMIC DNA]</scope>
    <source>
        <strain evidence="4">ATCC 43595 / DSM 2588 / LMG 13176 / NBRC 15968 / NCIMB 11800 / UQM 2034</strain>
    </source>
</reference>
<dbReference type="EMBL" id="CP001699">
    <property type="protein sequence ID" value="ACU62029.1"/>
    <property type="molecule type" value="Genomic_DNA"/>
</dbReference>
<evidence type="ECO:0000256" key="1">
    <source>
        <dbReference type="ARBA" id="ARBA00023235"/>
    </source>
</evidence>
<evidence type="ECO:0000313" key="3">
    <source>
        <dbReference type="EMBL" id="ACU62029.1"/>
    </source>
</evidence>
<dbReference type="KEGG" id="cpi:Cpin_4587"/>
<dbReference type="OrthoDB" id="5870696at2"/>
<dbReference type="Proteomes" id="UP000002215">
    <property type="component" value="Chromosome"/>
</dbReference>
<dbReference type="GO" id="GO:0009052">
    <property type="term" value="P:pentose-phosphate shunt, non-oxidative branch"/>
    <property type="evidence" value="ECO:0007669"/>
    <property type="project" value="InterPro"/>
</dbReference>
<dbReference type="CDD" id="cd01398">
    <property type="entry name" value="RPI_A"/>
    <property type="match status" value="1"/>
</dbReference>
<dbReference type="AlphaFoldDB" id="A0A979GWK9"/>
<proteinExistence type="predicted"/>
<gene>
    <name evidence="3" type="ordered locus">Cpin_4587</name>
</gene>
<keyword evidence="1 3" id="KW-0413">Isomerase</keyword>
<dbReference type="InterPro" id="IPR004788">
    <property type="entry name" value="Ribose5P_isomerase_type_A"/>
</dbReference>
<dbReference type="SUPFAM" id="SSF100950">
    <property type="entry name" value="NagB/RpiA/CoA transferase-like"/>
    <property type="match status" value="1"/>
</dbReference>